<evidence type="ECO:0000256" key="6">
    <source>
        <dbReference type="RuleBase" id="RU363034"/>
    </source>
</evidence>
<dbReference type="Gene3D" id="2.40.10.10">
    <property type="entry name" value="Trypsin-like serine proteases"/>
    <property type="match status" value="1"/>
</dbReference>
<evidence type="ECO:0000256" key="4">
    <source>
        <dbReference type="ARBA" id="ARBA00023157"/>
    </source>
</evidence>
<dbReference type="PROSITE" id="PS00135">
    <property type="entry name" value="TRYPSIN_SER"/>
    <property type="match status" value="1"/>
</dbReference>
<dbReference type="PANTHER" id="PTHR24253:SF159">
    <property type="entry name" value="SERINE PROTEASE 42"/>
    <property type="match status" value="1"/>
</dbReference>
<dbReference type="PROSITE" id="PS00134">
    <property type="entry name" value="TRYPSIN_HIS"/>
    <property type="match status" value="1"/>
</dbReference>
<dbReference type="KEGG" id="mdo:100018359"/>
<gene>
    <name evidence="9" type="primary">LOC100018359</name>
</gene>
<organism evidence="9 10">
    <name type="scientific">Monodelphis domestica</name>
    <name type="common">Gray short-tailed opossum</name>
    <dbReference type="NCBI Taxonomy" id="13616"/>
    <lineage>
        <taxon>Eukaryota</taxon>
        <taxon>Metazoa</taxon>
        <taxon>Chordata</taxon>
        <taxon>Craniata</taxon>
        <taxon>Vertebrata</taxon>
        <taxon>Euteleostomi</taxon>
        <taxon>Mammalia</taxon>
        <taxon>Metatheria</taxon>
        <taxon>Didelphimorphia</taxon>
        <taxon>Didelphidae</taxon>
        <taxon>Monodelphis</taxon>
    </lineage>
</organism>
<dbReference type="OMA" id="HWISSGC"/>
<evidence type="ECO:0000313" key="9">
    <source>
        <dbReference type="Ensembl" id="ENSMODP00000040509.1"/>
    </source>
</evidence>
<proteinExistence type="predicted"/>
<dbReference type="RefSeq" id="XP_007499216.1">
    <property type="nucleotide sequence ID" value="XM_007499154.3"/>
</dbReference>
<evidence type="ECO:0000256" key="1">
    <source>
        <dbReference type="ARBA" id="ARBA00022670"/>
    </source>
</evidence>
<dbReference type="InterPro" id="IPR018114">
    <property type="entry name" value="TRYPSIN_HIS"/>
</dbReference>
<feature type="signal peptide" evidence="7">
    <location>
        <begin position="1"/>
        <end position="22"/>
    </location>
</feature>
<dbReference type="InterPro" id="IPR009003">
    <property type="entry name" value="Peptidase_S1_PA"/>
</dbReference>
<name>K7E407_MONDO</name>
<evidence type="ECO:0000259" key="8">
    <source>
        <dbReference type="PROSITE" id="PS50240"/>
    </source>
</evidence>
<dbReference type="Pfam" id="PF00089">
    <property type="entry name" value="Trypsin"/>
    <property type="match status" value="1"/>
</dbReference>
<dbReference type="Bgee" id="ENSMODG00000029468">
    <property type="expression patterns" value="Expressed in liver and 16 other cell types or tissues"/>
</dbReference>
<feature type="domain" description="Peptidase S1" evidence="8">
    <location>
        <begin position="49"/>
        <end position="286"/>
    </location>
</feature>
<evidence type="ECO:0000256" key="2">
    <source>
        <dbReference type="ARBA" id="ARBA00022729"/>
    </source>
</evidence>
<evidence type="ECO:0000256" key="5">
    <source>
        <dbReference type="ARBA" id="ARBA00023180"/>
    </source>
</evidence>
<keyword evidence="3 6" id="KW-0378">Hydrolase</keyword>
<evidence type="ECO:0000256" key="7">
    <source>
        <dbReference type="SAM" id="SignalP"/>
    </source>
</evidence>
<evidence type="ECO:0000313" key="10">
    <source>
        <dbReference type="Proteomes" id="UP000002280"/>
    </source>
</evidence>
<keyword evidence="10" id="KW-1185">Reference proteome</keyword>
<dbReference type="SUPFAM" id="SSF50494">
    <property type="entry name" value="Trypsin-like serine proteases"/>
    <property type="match status" value="1"/>
</dbReference>
<sequence>MKQLGTAWLLPLLLLPTTTVPAFPFPEKDHWTNSGCGQSILKNQVNGRIVGGKKAYEGAWPWQASLRRNHAHICGATLISHSWALTAAHCFPPPVKLPQFQVVLGELQLFSSPKQSISSPLSKVILHPDYSGSDGSRGDIALVKLAQPLSFSPWILPACLPKAHNPFYTNVSCSVTGWGNIKEGVQLSPPYTLQEATLPLIDAKKCDKILNNHQHQITNEMICAGYPEGGVDACQGDSGGPLVCPYLDSWFLVGIVSWGIGCAQPQKPGVYTLVSAYGAWIQSKATEIKLGFYNITVRSAANIQTRGLHLTSFLLILWSLASCC</sequence>
<dbReference type="GeneTree" id="ENSGT00940000155138"/>
<dbReference type="HOGENOM" id="CLU_006842_0_4_1"/>
<keyword evidence="6" id="KW-0720">Serine protease</keyword>
<dbReference type="Proteomes" id="UP000002280">
    <property type="component" value="Chromosome 6"/>
</dbReference>
<dbReference type="GO" id="GO:0004252">
    <property type="term" value="F:serine-type endopeptidase activity"/>
    <property type="evidence" value="ECO:0000318"/>
    <property type="project" value="GO_Central"/>
</dbReference>
<dbReference type="InterPro" id="IPR001314">
    <property type="entry name" value="Peptidase_S1A"/>
</dbReference>
<dbReference type="GO" id="GO:0006508">
    <property type="term" value="P:proteolysis"/>
    <property type="evidence" value="ECO:0000318"/>
    <property type="project" value="GO_Central"/>
</dbReference>
<keyword evidence="1 6" id="KW-0645">Protease</keyword>
<evidence type="ECO:0000256" key="3">
    <source>
        <dbReference type="ARBA" id="ARBA00022801"/>
    </source>
</evidence>
<keyword evidence="5" id="KW-0325">Glycoprotein</keyword>
<dbReference type="FunFam" id="2.40.10.10:FF:000039">
    <property type="entry name" value="Brain-specific serine protease 4"/>
    <property type="match status" value="1"/>
</dbReference>
<dbReference type="PANTHER" id="PTHR24253">
    <property type="entry name" value="TRANSMEMBRANE PROTEASE SERINE"/>
    <property type="match status" value="1"/>
</dbReference>
<dbReference type="InterPro" id="IPR043504">
    <property type="entry name" value="Peptidase_S1_PA_chymotrypsin"/>
</dbReference>
<protein>
    <submittedName>
        <fullName evidence="9">Serine protease 33-like</fullName>
    </submittedName>
</protein>
<dbReference type="GeneID" id="100018359"/>
<dbReference type="InterPro" id="IPR033116">
    <property type="entry name" value="TRYPSIN_SER"/>
</dbReference>
<accession>K7E407</accession>
<dbReference type="GO" id="GO:0005615">
    <property type="term" value="C:extracellular space"/>
    <property type="evidence" value="ECO:0000318"/>
    <property type="project" value="GO_Central"/>
</dbReference>
<dbReference type="CDD" id="cd00190">
    <property type="entry name" value="Tryp_SPc"/>
    <property type="match status" value="1"/>
</dbReference>
<dbReference type="AlphaFoldDB" id="K7E407"/>
<reference evidence="9" key="2">
    <citation type="submission" date="2025-08" db="UniProtKB">
        <authorList>
            <consortium name="Ensembl"/>
        </authorList>
    </citation>
    <scope>IDENTIFICATION</scope>
</reference>
<dbReference type="PRINTS" id="PR00722">
    <property type="entry name" value="CHYMOTRYPSIN"/>
</dbReference>
<dbReference type="Ensembl" id="ENSMODT00000043615.2">
    <property type="protein sequence ID" value="ENSMODP00000040509.1"/>
    <property type="gene ID" value="ENSMODG00000029468.2"/>
</dbReference>
<reference evidence="9 10" key="1">
    <citation type="journal article" date="2007" name="Nature">
        <title>Genome of the marsupial Monodelphis domestica reveals innovation in non-coding sequences.</title>
        <authorList>
            <person name="Mikkelsen T.S."/>
            <person name="Wakefield M.J."/>
            <person name="Aken B."/>
            <person name="Amemiya C.T."/>
            <person name="Chang J.L."/>
            <person name="Duke S."/>
            <person name="Garber M."/>
            <person name="Gentles A.J."/>
            <person name="Goodstadt L."/>
            <person name="Heger A."/>
            <person name="Jurka J."/>
            <person name="Kamal M."/>
            <person name="Mauceli E."/>
            <person name="Searle S.M."/>
            <person name="Sharpe T."/>
            <person name="Baker M.L."/>
            <person name="Batzer M.A."/>
            <person name="Benos P.V."/>
            <person name="Belov K."/>
            <person name="Clamp M."/>
            <person name="Cook A."/>
            <person name="Cuff J."/>
            <person name="Das R."/>
            <person name="Davidow L."/>
            <person name="Deakin J.E."/>
            <person name="Fazzari M.J."/>
            <person name="Glass J.L."/>
            <person name="Grabherr M."/>
            <person name="Greally J.M."/>
            <person name="Gu W."/>
            <person name="Hore T.A."/>
            <person name="Huttley G.A."/>
            <person name="Kleber M."/>
            <person name="Jirtle R.L."/>
            <person name="Koina E."/>
            <person name="Lee J.T."/>
            <person name="Mahony S."/>
            <person name="Marra M.A."/>
            <person name="Miller R.D."/>
            <person name="Nicholls R.D."/>
            <person name="Oda M."/>
            <person name="Papenfuss A.T."/>
            <person name="Parra Z.E."/>
            <person name="Pollock D.D."/>
            <person name="Ray D.A."/>
            <person name="Schein J.E."/>
            <person name="Speed T.P."/>
            <person name="Thompson K."/>
            <person name="VandeBerg J.L."/>
            <person name="Wade C.M."/>
            <person name="Walker J.A."/>
            <person name="Waters P.D."/>
            <person name="Webber C."/>
            <person name="Weidman J.R."/>
            <person name="Xie X."/>
            <person name="Zody M.C."/>
            <person name="Baldwin J."/>
            <person name="Abdouelleil A."/>
            <person name="Abdulkadir J."/>
            <person name="Abebe A."/>
            <person name="Abera B."/>
            <person name="Abreu J."/>
            <person name="Acer S.C."/>
            <person name="Aftuck L."/>
            <person name="Alexander A."/>
            <person name="An P."/>
            <person name="Anderson E."/>
            <person name="Anderson S."/>
            <person name="Arachi H."/>
            <person name="Azer M."/>
            <person name="Bachantsang P."/>
            <person name="Barry A."/>
            <person name="Bayul T."/>
            <person name="Berlin A."/>
            <person name="Bessette D."/>
            <person name="Bloom T."/>
            <person name="Bloom T."/>
            <person name="Boguslavskiy L."/>
            <person name="Bonnet C."/>
            <person name="Boukhgalter B."/>
            <person name="Bourzgui I."/>
            <person name="Brown A."/>
            <person name="Cahill P."/>
            <person name="Channer S."/>
            <person name="Cheshatsang Y."/>
            <person name="Chuda L."/>
            <person name="Citroen M."/>
            <person name="Collymore A."/>
            <person name="Cooke P."/>
            <person name="Costello M."/>
            <person name="D'Aco K."/>
            <person name="Daza R."/>
            <person name="De Haan G."/>
            <person name="DeGray S."/>
            <person name="DeMaso C."/>
            <person name="Dhargay N."/>
            <person name="Dooley K."/>
            <person name="Dooley E."/>
            <person name="Doricent M."/>
            <person name="Dorje P."/>
            <person name="Dorjee K."/>
            <person name="Dupes A."/>
            <person name="Elong R."/>
            <person name="Falk J."/>
            <person name="Farina A."/>
            <person name="Faro S."/>
            <person name="Ferguson D."/>
            <person name="Fisher S."/>
            <person name="Foley C.D."/>
            <person name="Franke A."/>
            <person name="Friedrich D."/>
            <person name="Gadbois L."/>
            <person name="Gearin G."/>
            <person name="Gearin C.R."/>
            <person name="Giannoukos G."/>
            <person name="Goode T."/>
            <person name="Graham J."/>
            <person name="Grandbois E."/>
            <person name="Grewal S."/>
            <person name="Gyaltsen K."/>
            <person name="Hafez N."/>
            <person name="Hagos B."/>
            <person name="Hall J."/>
            <person name="Henson C."/>
            <person name="Hollinger A."/>
            <person name="Honan T."/>
            <person name="Huard M.D."/>
            <person name="Hughes L."/>
            <person name="Hurhula B."/>
            <person name="Husby M.E."/>
            <person name="Kamat A."/>
            <person name="Kanga B."/>
            <person name="Kashin S."/>
            <person name="Khazanovich D."/>
            <person name="Kisner P."/>
            <person name="Lance K."/>
            <person name="Lara M."/>
            <person name="Lee W."/>
            <person name="Lennon N."/>
            <person name="Letendre F."/>
            <person name="LeVine R."/>
            <person name="Lipovsky A."/>
            <person name="Liu X."/>
            <person name="Liu J."/>
            <person name="Liu S."/>
            <person name="Lokyitsang T."/>
            <person name="Lokyitsang Y."/>
            <person name="Lubonja R."/>
            <person name="Lui A."/>
            <person name="MacDonald P."/>
            <person name="Magnisalis V."/>
            <person name="Maru K."/>
            <person name="Matthews C."/>
            <person name="McCusker W."/>
            <person name="McDonough S."/>
            <person name="Mehta T."/>
            <person name="Meldrim J."/>
            <person name="Meneus L."/>
            <person name="Mihai O."/>
            <person name="Mihalev A."/>
            <person name="Mihova T."/>
            <person name="Mittelman R."/>
            <person name="Mlenga V."/>
            <person name="Montmayeur A."/>
            <person name="Mulrain L."/>
            <person name="Navidi A."/>
            <person name="Naylor J."/>
            <person name="Negash T."/>
            <person name="Nguyen T."/>
            <person name="Nguyen N."/>
            <person name="Nicol R."/>
            <person name="Norbu C."/>
            <person name="Norbu N."/>
            <person name="Novod N."/>
            <person name="O'Neill B."/>
            <person name="Osman S."/>
            <person name="Markiewicz E."/>
            <person name="Oyono O.L."/>
            <person name="Patti C."/>
            <person name="Phunkhang P."/>
            <person name="Pierre F."/>
            <person name="Priest M."/>
            <person name="Raghuraman S."/>
            <person name="Rege F."/>
            <person name="Reyes R."/>
            <person name="Rise C."/>
            <person name="Rogov P."/>
            <person name="Ross K."/>
            <person name="Ryan E."/>
            <person name="Settipalli S."/>
            <person name="Shea T."/>
            <person name="Sherpa N."/>
            <person name="Shi L."/>
            <person name="Shih D."/>
            <person name="Sparrow T."/>
            <person name="Spaulding J."/>
            <person name="Stalker J."/>
            <person name="Stange-Thomann N."/>
            <person name="Stavropoulos S."/>
            <person name="Stone C."/>
            <person name="Strader C."/>
            <person name="Tesfaye S."/>
            <person name="Thomson T."/>
            <person name="Thoulutsang Y."/>
            <person name="Thoulutsang D."/>
            <person name="Topham K."/>
            <person name="Topping I."/>
            <person name="Tsamla T."/>
            <person name="Vassiliev H."/>
            <person name="Vo A."/>
            <person name="Wangchuk T."/>
            <person name="Wangdi T."/>
            <person name="Weiand M."/>
            <person name="Wilkinson J."/>
            <person name="Wilson A."/>
            <person name="Yadav S."/>
            <person name="Young G."/>
            <person name="Yu Q."/>
            <person name="Zembek L."/>
            <person name="Zhong D."/>
            <person name="Zimmer A."/>
            <person name="Zwirko Z."/>
            <person name="Jaffe D.B."/>
            <person name="Alvarez P."/>
            <person name="Brockman W."/>
            <person name="Butler J."/>
            <person name="Chin C."/>
            <person name="Gnerre S."/>
            <person name="MacCallum I."/>
            <person name="Graves J.A."/>
            <person name="Ponting C.P."/>
            <person name="Breen M."/>
            <person name="Samollow P.B."/>
            <person name="Lander E.S."/>
            <person name="Lindblad-Toh K."/>
        </authorList>
    </citation>
    <scope>NUCLEOTIDE SEQUENCE [LARGE SCALE GENOMIC DNA]</scope>
</reference>
<keyword evidence="4" id="KW-1015">Disulfide bond</keyword>
<dbReference type="SMART" id="SM00020">
    <property type="entry name" value="Tryp_SPc"/>
    <property type="match status" value="1"/>
</dbReference>
<feature type="chain" id="PRO_5003903897" evidence="7">
    <location>
        <begin position="23"/>
        <end position="324"/>
    </location>
</feature>
<dbReference type="InParanoid" id="K7E407"/>
<dbReference type="PROSITE" id="PS50240">
    <property type="entry name" value="TRYPSIN_DOM"/>
    <property type="match status" value="1"/>
</dbReference>
<dbReference type="OrthoDB" id="93664at2759"/>
<dbReference type="eggNOG" id="KOG3627">
    <property type="taxonomic scope" value="Eukaryota"/>
</dbReference>
<dbReference type="STRING" id="13616.ENSMODP00000040509"/>
<reference evidence="9" key="3">
    <citation type="submission" date="2025-09" db="UniProtKB">
        <authorList>
            <consortium name="Ensembl"/>
        </authorList>
    </citation>
    <scope>IDENTIFICATION</scope>
</reference>
<dbReference type="InterPro" id="IPR001254">
    <property type="entry name" value="Trypsin_dom"/>
</dbReference>
<keyword evidence="2 7" id="KW-0732">Signal</keyword>